<reference evidence="2" key="2">
    <citation type="journal article" date="2021" name="PeerJ">
        <title>Extensive microbial diversity within the chicken gut microbiome revealed by metagenomics and culture.</title>
        <authorList>
            <person name="Gilroy R."/>
            <person name="Ravi A."/>
            <person name="Getino M."/>
            <person name="Pursley I."/>
            <person name="Horton D.L."/>
            <person name="Alikhan N.F."/>
            <person name="Baker D."/>
            <person name="Gharbi K."/>
            <person name="Hall N."/>
            <person name="Watson M."/>
            <person name="Adriaenssens E.M."/>
            <person name="Foster-Nyarko E."/>
            <person name="Jarju S."/>
            <person name="Secka A."/>
            <person name="Antonio M."/>
            <person name="Oren A."/>
            <person name="Chaudhuri R.R."/>
            <person name="La Ragione R."/>
            <person name="Hildebrand F."/>
            <person name="Pallen M.J."/>
        </authorList>
    </citation>
    <scope>NUCLEOTIDE SEQUENCE</scope>
    <source>
        <strain evidence="2">ChiSjej4B22-8349</strain>
    </source>
</reference>
<reference evidence="2" key="1">
    <citation type="submission" date="2020-10" db="EMBL/GenBank/DDBJ databases">
        <authorList>
            <person name="Gilroy R."/>
        </authorList>
    </citation>
    <scope>NUCLEOTIDE SEQUENCE</scope>
    <source>
        <strain evidence="2">ChiSjej4B22-8349</strain>
    </source>
</reference>
<proteinExistence type="predicted"/>
<dbReference type="InterPro" id="IPR043739">
    <property type="entry name" value="DUF5684"/>
</dbReference>
<sequence>MDYYSYYYSANYDAGLGAGYYISIGIVGILSIIAWWRIFAKAGEKGWKAIIPFYNMYVMYKLFWKVAIFIVMLVVSALAVIGYIIVIYGIVAAFYSGSSGMFMAGVLLLVACAIVALVLQIIFYNKLAKAFGHGAGFTVGLIFLNVIFLLILAFGSSRYLGGGTERLSGYDSAANYRYREPMDR</sequence>
<keyword evidence="1" id="KW-0472">Membrane</keyword>
<feature type="transmembrane region" description="Helical" evidence="1">
    <location>
        <begin position="135"/>
        <end position="155"/>
    </location>
</feature>
<dbReference type="Proteomes" id="UP000824130">
    <property type="component" value="Unassembled WGS sequence"/>
</dbReference>
<feature type="transmembrane region" description="Helical" evidence="1">
    <location>
        <begin position="101"/>
        <end position="123"/>
    </location>
</feature>
<accession>A0A9D1N6S6</accession>
<evidence type="ECO:0000313" key="2">
    <source>
        <dbReference type="EMBL" id="HIU95703.1"/>
    </source>
</evidence>
<keyword evidence="1" id="KW-1133">Transmembrane helix</keyword>
<organism evidence="2 3">
    <name type="scientific">Candidatus Allocopromorpha excrementipullorum</name>
    <dbReference type="NCBI Taxonomy" id="2840743"/>
    <lineage>
        <taxon>Bacteria</taxon>
        <taxon>Bacillati</taxon>
        <taxon>Bacillota</taxon>
        <taxon>Clostridia</taxon>
        <taxon>Eubacteriales</taxon>
        <taxon>Eubacteriaceae</taxon>
        <taxon>Eubacteriaceae incertae sedis</taxon>
        <taxon>Candidatus Allocopromorpha</taxon>
    </lineage>
</organism>
<name>A0A9D1N6S6_9FIRM</name>
<gene>
    <name evidence="2" type="ORF">IAD25_03215</name>
</gene>
<feature type="transmembrane region" description="Helical" evidence="1">
    <location>
        <begin position="62"/>
        <end position="95"/>
    </location>
</feature>
<keyword evidence="1" id="KW-0812">Transmembrane</keyword>
<protein>
    <submittedName>
        <fullName evidence="2">Uncharacterized protein</fullName>
    </submittedName>
</protein>
<comment type="caution">
    <text evidence="2">The sequence shown here is derived from an EMBL/GenBank/DDBJ whole genome shotgun (WGS) entry which is preliminary data.</text>
</comment>
<dbReference type="EMBL" id="DVOB01000070">
    <property type="protein sequence ID" value="HIU95703.1"/>
    <property type="molecule type" value="Genomic_DNA"/>
</dbReference>
<feature type="transmembrane region" description="Helical" evidence="1">
    <location>
        <begin position="20"/>
        <end position="39"/>
    </location>
</feature>
<dbReference type="AlphaFoldDB" id="A0A9D1N6S6"/>
<evidence type="ECO:0000313" key="3">
    <source>
        <dbReference type="Proteomes" id="UP000824130"/>
    </source>
</evidence>
<evidence type="ECO:0000256" key="1">
    <source>
        <dbReference type="SAM" id="Phobius"/>
    </source>
</evidence>
<dbReference type="Pfam" id="PF18936">
    <property type="entry name" value="DUF5684"/>
    <property type="match status" value="1"/>
</dbReference>